<keyword evidence="3" id="KW-1185">Reference proteome</keyword>
<name>T0RGY0_SAPDV</name>
<protein>
    <submittedName>
        <fullName evidence="2">Uncharacterized protein</fullName>
    </submittedName>
</protein>
<dbReference type="OMA" id="CAGQFCK"/>
<gene>
    <name evidence="2" type="ORF">SDRG_13201</name>
</gene>
<dbReference type="eggNOG" id="ENOG502S2VD">
    <property type="taxonomic scope" value="Eukaryota"/>
</dbReference>
<dbReference type="AlphaFoldDB" id="T0RGY0"/>
<proteinExistence type="predicted"/>
<dbReference type="RefSeq" id="XP_008617506.1">
    <property type="nucleotide sequence ID" value="XM_008619284.1"/>
</dbReference>
<sequence>MLPEARGKDVRLESPPLLNPLHEKFDSWLTSTFALSPQGRKPRKRTARLLRPLLGHSASEPTAATVHAEKQLSAKPKRPVTSLPSIETIQRQRFAALVAEASYRSFSYPSRLGLGPGLLFTKALGALANSDDILLPATLVREESGTYRLVYSNADQRICTREYASKADVEADAPRLLRLFTRRQQAICAAVKTYDPATKSNTLDLLETRQDVARALRSLLLVTSGVVGLQEFIAAKPNRVQSSLLVRCAFVPTRPKQSVVWVFTDTAHPVVDTTDAQACRVDKATAPTSWATPRAQTQVLVTAMMAATSIRFTALVADFAQDDEGRWWCLQVKAFRAADVEARAEPEKPATTPKCAGQFCKENATPREMAKQPLLYKDLLRGNFLTQNSELPNVAAAYEVYAQSWSRRVRNQLYNRVLVCTKCYDRYNQLLTVPSQPSTTVTLASSASLQQLLASMEAMVPELAPLSPPGTDPSTPKDIEDEAPTNQEPTPRALTKARVVHEETENVCDIESQMPLTTTVDPRLERPVSPEISPCCTSQAPTGQSSQAVISSRSAVVEDVMPVLPLARRASVVDSFWDQLQPAKPLVAPVPSAATIPVVVLPKHSMSVDPSRLFFDDQYKQSVLVEMHAVMADMHTVVISATSDDATATMALQSLFLEVQDDCIEGVYGLDAVDTINSRPQLTVTPHFSTPSRSIG</sequence>
<feature type="region of interest" description="Disordered" evidence="1">
    <location>
        <begin position="463"/>
        <end position="492"/>
    </location>
</feature>
<dbReference type="EMBL" id="JH767188">
    <property type="protein sequence ID" value="EQC29047.1"/>
    <property type="molecule type" value="Genomic_DNA"/>
</dbReference>
<dbReference type="VEuPathDB" id="FungiDB:SDRG_13201"/>
<dbReference type="Proteomes" id="UP000030762">
    <property type="component" value="Unassembled WGS sequence"/>
</dbReference>
<evidence type="ECO:0000313" key="3">
    <source>
        <dbReference type="Proteomes" id="UP000030762"/>
    </source>
</evidence>
<organism evidence="2 3">
    <name type="scientific">Saprolegnia diclina (strain VS20)</name>
    <dbReference type="NCBI Taxonomy" id="1156394"/>
    <lineage>
        <taxon>Eukaryota</taxon>
        <taxon>Sar</taxon>
        <taxon>Stramenopiles</taxon>
        <taxon>Oomycota</taxon>
        <taxon>Saprolegniomycetes</taxon>
        <taxon>Saprolegniales</taxon>
        <taxon>Saprolegniaceae</taxon>
        <taxon>Saprolegnia</taxon>
    </lineage>
</organism>
<feature type="region of interest" description="Disordered" evidence="1">
    <location>
        <begin position="60"/>
        <end position="79"/>
    </location>
</feature>
<reference evidence="2 3" key="1">
    <citation type="submission" date="2012-04" db="EMBL/GenBank/DDBJ databases">
        <title>The Genome Sequence of Saprolegnia declina VS20.</title>
        <authorList>
            <consortium name="The Broad Institute Genome Sequencing Platform"/>
            <person name="Russ C."/>
            <person name="Nusbaum C."/>
            <person name="Tyler B."/>
            <person name="van West P."/>
            <person name="Dieguez-Uribeondo J."/>
            <person name="de Bruijn I."/>
            <person name="Tripathy S."/>
            <person name="Jiang R."/>
            <person name="Young S.K."/>
            <person name="Zeng Q."/>
            <person name="Gargeya S."/>
            <person name="Fitzgerald M."/>
            <person name="Haas B."/>
            <person name="Abouelleil A."/>
            <person name="Alvarado L."/>
            <person name="Arachchi H.M."/>
            <person name="Berlin A."/>
            <person name="Chapman S.B."/>
            <person name="Goldberg J."/>
            <person name="Griggs A."/>
            <person name="Gujja S."/>
            <person name="Hansen M."/>
            <person name="Howarth C."/>
            <person name="Imamovic A."/>
            <person name="Larimer J."/>
            <person name="McCowen C."/>
            <person name="Montmayeur A."/>
            <person name="Murphy C."/>
            <person name="Neiman D."/>
            <person name="Pearson M."/>
            <person name="Priest M."/>
            <person name="Roberts A."/>
            <person name="Saif S."/>
            <person name="Shea T."/>
            <person name="Sisk P."/>
            <person name="Sykes S."/>
            <person name="Wortman J."/>
            <person name="Nusbaum C."/>
            <person name="Birren B."/>
        </authorList>
    </citation>
    <scope>NUCLEOTIDE SEQUENCE [LARGE SCALE GENOMIC DNA]</scope>
    <source>
        <strain evidence="2 3">VS20</strain>
    </source>
</reference>
<dbReference type="GeneID" id="19953928"/>
<evidence type="ECO:0000313" key="2">
    <source>
        <dbReference type="EMBL" id="EQC29047.1"/>
    </source>
</evidence>
<dbReference type="OrthoDB" id="75211at2759"/>
<accession>T0RGY0</accession>
<dbReference type="InParanoid" id="T0RGY0"/>
<evidence type="ECO:0000256" key="1">
    <source>
        <dbReference type="SAM" id="MobiDB-lite"/>
    </source>
</evidence>